<comment type="caution">
    <text evidence="2">The sequence shown here is derived from an EMBL/GenBank/DDBJ whole genome shotgun (WGS) entry which is preliminary data.</text>
</comment>
<dbReference type="InterPro" id="IPR014001">
    <property type="entry name" value="Helicase_ATP-bd"/>
</dbReference>
<dbReference type="EMBL" id="DVOC01000082">
    <property type="protein sequence ID" value="HIU91302.1"/>
    <property type="molecule type" value="Genomic_DNA"/>
</dbReference>
<dbReference type="GO" id="GO:0003677">
    <property type="term" value="F:DNA binding"/>
    <property type="evidence" value="ECO:0007669"/>
    <property type="project" value="InterPro"/>
</dbReference>
<dbReference type="Gene3D" id="3.40.50.300">
    <property type="entry name" value="P-loop containing nucleotide triphosphate hydrolases"/>
    <property type="match status" value="1"/>
</dbReference>
<dbReference type="SUPFAM" id="SSF52540">
    <property type="entry name" value="P-loop containing nucleoside triphosphate hydrolases"/>
    <property type="match status" value="1"/>
</dbReference>
<dbReference type="Pfam" id="PF04851">
    <property type="entry name" value="ResIII"/>
    <property type="match status" value="1"/>
</dbReference>
<name>A0A9D1SQR7_9BACT</name>
<reference evidence="2" key="2">
    <citation type="journal article" date="2021" name="PeerJ">
        <title>Extensive microbial diversity within the chicken gut microbiome revealed by metagenomics and culture.</title>
        <authorList>
            <person name="Gilroy R."/>
            <person name="Ravi A."/>
            <person name="Getino M."/>
            <person name="Pursley I."/>
            <person name="Horton D.L."/>
            <person name="Alikhan N.F."/>
            <person name="Baker D."/>
            <person name="Gharbi K."/>
            <person name="Hall N."/>
            <person name="Watson M."/>
            <person name="Adriaenssens E.M."/>
            <person name="Foster-Nyarko E."/>
            <person name="Jarju S."/>
            <person name="Secka A."/>
            <person name="Antonio M."/>
            <person name="Oren A."/>
            <person name="Chaudhuri R.R."/>
            <person name="La Ragione R."/>
            <person name="Hildebrand F."/>
            <person name="Pallen M.J."/>
        </authorList>
    </citation>
    <scope>NUCLEOTIDE SEQUENCE</scope>
    <source>
        <strain evidence="2">ChiHjej12B11-7776</strain>
    </source>
</reference>
<proteinExistence type="predicted"/>
<protein>
    <submittedName>
        <fullName evidence="2">DEAD/DEAH box helicase family protein</fullName>
    </submittedName>
</protein>
<sequence>MSGFKSPFNYKLIYVFRIPDKAHKGLLKIGDATIETDAPESQLVPNCQALNRAAKKRIDEYTRTAAISYDLLYTCLAVRKVAKNGTERNVAFRDKSVHSVLERSGITKYEFKSEKKGIEWYPVDLETVKRAILAVQEGRQSLDSAEITTGLTPISFRPEQKKAIKDTIKNFKNSDRMLWNAKMRFGKTLTALQVVKELNFQKTLIFTHRPVVDDGWYEDFHKIFYDTDYKFGSKNKGERIENLVDTDMPFVYFASLQDLRGSSAVGGKFDKNEFIFLLDWDFVIIDEAHEGTQTHLGQKVIEAVRGNNPKKKPKLLELSGTPFNLLEKFNSSEVFTWDYIMEQKAKNDWAKEHFGDSNPYEELPQLQIYTYNLDKYIPGFVDGEDKAFNFREFFRTWTGDIRHDYKPLPSSDSVGKFVHEDAVWSFLNIITRTDEDTNFPYANEEYRNYYRHTLWKVPGVAAAYALSAMLKRHPVFGSGAFKIVNVAGEGDDDEKSKDHLEMVRQAIGENPDDGYTITLSCSRLTTGVTVPEWTAVLMLAGSYSTSATNYMQTV</sequence>
<dbReference type="GO" id="GO:0005524">
    <property type="term" value="F:ATP binding"/>
    <property type="evidence" value="ECO:0007669"/>
    <property type="project" value="InterPro"/>
</dbReference>
<dbReference type="AlphaFoldDB" id="A0A9D1SQR7"/>
<evidence type="ECO:0000313" key="2">
    <source>
        <dbReference type="EMBL" id="HIU91302.1"/>
    </source>
</evidence>
<feature type="non-terminal residue" evidence="2">
    <location>
        <position position="554"/>
    </location>
</feature>
<keyword evidence="2" id="KW-0347">Helicase</keyword>
<keyword evidence="2" id="KW-0378">Hydrolase</keyword>
<dbReference type="GO" id="GO:0016787">
    <property type="term" value="F:hydrolase activity"/>
    <property type="evidence" value="ECO:0007669"/>
    <property type="project" value="InterPro"/>
</dbReference>
<organism evidence="2 3">
    <name type="scientific">Candidatus Fimimonas merdipullorum</name>
    <dbReference type="NCBI Taxonomy" id="2840822"/>
    <lineage>
        <taxon>Bacteria</taxon>
        <taxon>Pseudomonadati</taxon>
        <taxon>Myxococcota</taxon>
        <taxon>Myxococcia</taxon>
        <taxon>Myxococcales</taxon>
        <taxon>Cystobacterineae</taxon>
        <taxon>Myxococcaceae</taxon>
        <taxon>Myxococcaceae incertae sedis</taxon>
        <taxon>Candidatus Fimimonas</taxon>
    </lineage>
</organism>
<evidence type="ECO:0000313" key="3">
    <source>
        <dbReference type="Proteomes" id="UP000886852"/>
    </source>
</evidence>
<dbReference type="PROSITE" id="PS51192">
    <property type="entry name" value="HELICASE_ATP_BIND_1"/>
    <property type="match status" value="1"/>
</dbReference>
<gene>
    <name evidence="2" type="ORF">IAC72_04765</name>
</gene>
<reference evidence="2" key="1">
    <citation type="submission" date="2020-10" db="EMBL/GenBank/DDBJ databases">
        <authorList>
            <person name="Gilroy R."/>
        </authorList>
    </citation>
    <scope>NUCLEOTIDE SEQUENCE</scope>
    <source>
        <strain evidence="2">ChiHjej12B11-7776</strain>
    </source>
</reference>
<feature type="domain" description="Helicase ATP-binding" evidence="1">
    <location>
        <begin position="168"/>
        <end position="340"/>
    </location>
</feature>
<dbReference type="GO" id="GO:0004386">
    <property type="term" value="F:helicase activity"/>
    <property type="evidence" value="ECO:0007669"/>
    <property type="project" value="UniProtKB-KW"/>
</dbReference>
<keyword evidence="2" id="KW-0547">Nucleotide-binding</keyword>
<accession>A0A9D1SQR7</accession>
<evidence type="ECO:0000259" key="1">
    <source>
        <dbReference type="PROSITE" id="PS51192"/>
    </source>
</evidence>
<dbReference type="Proteomes" id="UP000886852">
    <property type="component" value="Unassembled WGS sequence"/>
</dbReference>
<keyword evidence="2" id="KW-0067">ATP-binding</keyword>
<dbReference type="InterPro" id="IPR006935">
    <property type="entry name" value="Helicase/UvrB_N"/>
</dbReference>
<dbReference type="InterPro" id="IPR027417">
    <property type="entry name" value="P-loop_NTPase"/>
</dbReference>
<dbReference type="SMART" id="SM00487">
    <property type="entry name" value="DEXDc"/>
    <property type="match status" value="1"/>
</dbReference>